<evidence type="ECO:0000256" key="4">
    <source>
        <dbReference type="ARBA" id="ARBA00022676"/>
    </source>
</evidence>
<name>A0A7S4J3V7_9STRA</name>
<reference evidence="13" key="1">
    <citation type="submission" date="2021-01" db="EMBL/GenBank/DDBJ databases">
        <authorList>
            <person name="Corre E."/>
            <person name="Pelletier E."/>
            <person name="Niang G."/>
            <person name="Scheremetjew M."/>
            <person name="Finn R."/>
            <person name="Kale V."/>
            <person name="Holt S."/>
            <person name="Cochrane G."/>
            <person name="Meng A."/>
            <person name="Brown T."/>
            <person name="Cohen L."/>
        </authorList>
    </citation>
    <scope>NUCLEOTIDE SEQUENCE</scope>
    <source>
        <strain evidence="13">Isolate 1302-5</strain>
    </source>
</reference>
<evidence type="ECO:0000256" key="2">
    <source>
        <dbReference type="ARBA" id="ARBA00004323"/>
    </source>
</evidence>
<keyword evidence="10" id="KW-0333">Golgi apparatus</keyword>
<keyword evidence="8" id="KW-0735">Signal-anchor</keyword>
<evidence type="ECO:0000256" key="6">
    <source>
        <dbReference type="ARBA" id="ARBA00022692"/>
    </source>
</evidence>
<evidence type="ECO:0000256" key="3">
    <source>
        <dbReference type="ARBA" id="ARBA00004922"/>
    </source>
</evidence>
<dbReference type="Gene3D" id="3.10.180.20">
    <property type="entry name" value="N-Acetylglucosaminyltransferase I, Domain 2"/>
    <property type="match status" value="1"/>
</dbReference>
<dbReference type="InterPro" id="IPR052261">
    <property type="entry name" value="Glycosyltransferase_13"/>
</dbReference>
<keyword evidence="7" id="KW-0479">Metal-binding</keyword>
<evidence type="ECO:0000256" key="12">
    <source>
        <dbReference type="ARBA" id="ARBA00023211"/>
    </source>
</evidence>
<comment type="cofactor">
    <cofactor evidence="1">
        <name>Mn(2+)</name>
        <dbReference type="ChEBI" id="CHEBI:29035"/>
    </cofactor>
</comment>
<dbReference type="UniPathway" id="UPA00378"/>
<sequence length="148" mass="17065">MNKVYVRWEDQDLSYLQKDTFRDKYYKRVMNAKAVNKGEVLAKVKFSNVRLVYRSFDEFAKYAMHFKLYHDERGGVARSAYENIVEFRPFVSADNGKKVSSKYLAFVAPPLDELCKNFEAGAKLSPNEFAKTLILNPGLHTGDVSSFK</sequence>
<dbReference type="EMBL" id="HBKQ01030626">
    <property type="protein sequence ID" value="CAE2250052.1"/>
    <property type="molecule type" value="Transcribed_RNA"/>
</dbReference>
<evidence type="ECO:0000256" key="8">
    <source>
        <dbReference type="ARBA" id="ARBA00022968"/>
    </source>
</evidence>
<comment type="subcellular location">
    <subcellularLocation>
        <location evidence="2">Golgi apparatus membrane</location>
        <topology evidence="2">Single-pass type II membrane protein</topology>
    </subcellularLocation>
</comment>
<keyword evidence="5" id="KW-0808">Transferase</keyword>
<keyword evidence="12" id="KW-0464">Manganese</keyword>
<evidence type="ECO:0000256" key="7">
    <source>
        <dbReference type="ARBA" id="ARBA00022723"/>
    </source>
</evidence>
<dbReference type="InterPro" id="IPR004139">
    <property type="entry name" value="Glyco_trans_13"/>
</dbReference>
<organism evidence="13">
    <name type="scientific">Odontella aurita</name>
    <dbReference type="NCBI Taxonomy" id="265563"/>
    <lineage>
        <taxon>Eukaryota</taxon>
        <taxon>Sar</taxon>
        <taxon>Stramenopiles</taxon>
        <taxon>Ochrophyta</taxon>
        <taxon>Bacillariophyta</taxon>
        <taxon>Mediophyceae</taxon>
        <taxon>Biddulphiophycidae</taxon>
        <taxon>Eupodiscales</taxon>
        <taxon>Odontellaceae</taxon>
        <taxon>Odontella</taxon>
    </lineage>
</organism>
<gene>
    <name evidence="13" type="ORF">OAUR00152_LOCUS20844</name>
</gene>
<evidence type="ECO:0000256" key="9">
    <source>
        <dbReference type="ARBA" id="ARBA00022989"/>
    </source>
</evidence>
<evidence type="ECO:0000256" key="10">
    <source>
        <dbReference type="ARBA" id="ARBA00023034"/>
    </source>
</evidence>
<accession>A0A7S4J3V7</accession>
<dbReference type="GO" id="GO:0046872">
    <property type="term" value="F:metal ion binding"/>
    <property type="evidence" value="ECO:0007669"/>
    <property type="project" value="UniProtKB-KW"/>
</dbReference>
<keyword evidence="6" id="KW-0812">Transmembrane</keyword>
<comment type="pathway">
    <text evidence="3">Protein modification; protein glycosylation.</text>
</comment>
<evidence type="ECO:0000313" key="13">
    <source>
        <dbReference type="EMBL" id="CAE2250052.1"/>
    </source>
</evidence>
<dbReference type="GO" id="GO:0000139">
    <property type="term" value="C:Golgi membrane"/>
    <property type="evidence" value="ECO:0007669"/>
    <property type="project" value="UniProtKB-SubCell"/>
</dbReference>
<keyword evidence="4" id="KW-0328">Glycosyltransferase</keyword>
<dbReference type="GO" id="GO:0003827">
    <property type="term" value="F:alpha-1,3-mannosylglycoprotein 2-beta-N-acetylglucosaminyltransferase activity"/>
    <property type="evidence" value="ECO:0007669"/>
    <property type="project" value="TreeGrafter"/>
</dbReference>
<protein>
    <submittedName>
        <fullName evidence="13">Uncharacterized protein</fullName>
    </submittedName>
</protein>
<evidence type="ECO:0000256" key="11">
    <source>
        <dbReference type="ARBA" id="ARBA00023136"/>
    </source>
</evidence>
<dbReference type="AlphaFoldDB" id="A0A7S4J3V7"/>
<dbReference type="PANTHER" id="PTHR10468">
    <property type="entry name" value="PROTEIN O-LINKED-MANNOSE BETA-1,2-N-ACETYLGLUCOSAMINYLTRANSFERASE 1/ALPHA-1,3-MANNOSYL-GLYCOPROTEIN 2-BETA-N-ACETYLGLUCOSAMINYLTRANSFERASE"/>
    <property type="match status" value="1"/>
</dbReference>
<keyword evidence="11" id="KW-0472">Membrane</keyword>
<dbReference type="Pfam" id="PF03071">
    <property type="entry name" value="GNT-I"/>
    <property type="match status" value="1"/>
</dbReference>
<dbReference type="PANTHER" id="PTHR10468:SF0">
    <property type="entry name" value="ALPHA-1,3-MANNOSYL-GLYCOPROTEIN 2-BETA-N-ACETYLGLUCOSAMINYLTRANSFERASE"/>
    <property type="match status" value="1"/>
</dbReference>
<proteinExistence type="predicted"/>
<keyword evidence="9" id="KW-1133">Transmembrane helix</keyword>
<evidence type="ECO:0000256" key="1">
    <source>
        <dbReference type="ARBA" id="ARBA00001936"/>
    </source>
</evidence>
<evidence type="ECO:0000256" key="5">
    <source>
        <dbReference type="ARBA" id="ARBA00022679"/>
    </source>
</evidence>